<evidence type="ECO:0000313" key="3">
    <source>
        <dbReference type="Proteomes" id="UP001558652"/>
    </source>
</evidence>
<protein>
    <submittedName>
        <fullName evidence="2">Uncharacterized protein</fullName>
    </submittedName>
</protein>
<evidence type="ECO:0000256" key="1">
    <source>
        <dbReference type="SAM" id="MobiDB-lite"/>
    </source>
</evidence>
<proteinExistence type="predicted"/>
<feature type="region of interest" description="Disordered" evidence="1">
    <location>
        <begin position="41"/>
        <end position="155"/>
    </location>
</feature>
<feature type="region of interest" description="Disordered" evidence="1">
    <location>
        <begin position="1"/>
        <end position="23"/>
    </location>
</feature>
<sequence length="155" mass="16998">MEPAEMEPKRRHSATLPQIQQRCSRLSRPRRLWVTVIGRQQPQPHRFSKRGVYQDAAGAEGIPEESVSKDRAHLVSLRWKSSRRTPTSSPEEECSSSVTVPKSSMTSSHGMERSHLGVAESRGDWSGACHGVASGGGGPPPPPNKHEGRGSRRSD</sequence>
<dbReference type="AlphaFoldDB" id="A0ABD0Y8D6"/>
<feature type="compositionally biased region" description="Low complexity" evidence="1">
    <location>
        <begin position="85"/>
        <end position="101"/>
    </location>
</feature>
<reference evidence="2 3" key="1">
    <citation type="submission" date="2024-07" db="EMBL/GenBank/DDBJ databases">
        <title>Chromosome-level genome assembly of the water stick insect Ranatra chinensis (Heteroptera: Nepidae).</title>
        <authorList>
            <person name="Liu X."/>
        </authorList>
    </citation>
    <scope>NUCLEOTIDE SEQUENCE [LARGE SCALE GENOMIC DNA]</scope>
    <source>
        <strain evidence="2">Cailab_2021Rc</strain>
        <tissue evidence="2">Muscle</tissue>
    </source>
</reference>
<dbReference type="Proteomes" id="UP001558652">
    <property type="component" value="Unassembled WGS sequence"/>
</dbReference>
<comment type="caution">
    <text evidence="2">The sequence shown here is derived from an EMBL/GenBank/DDBJ whole genome shotgun (WGS) entry which is preliminary data.</text>
</comment>
<gene>
    <name evidence="2" type="ORF">AAG570_002686</name>
</gene>
<organism evidence="2 3">
    <name type="scientific">Ranatra chinensis</name>
    <dbReference type="NCBI Taxonomy" id="642074"/>
    <lineage>
        <taxon>Eukaryota</taxon>
        <taxon>Metazoa</taxon>
        <taxon>Ecdysozoa</taxon>
        <taxon>Arthropoda</taxon>
        <taxon>Hexapoda</taxon>
        <taxon>Insecta</taxon>
        <taxon>Pterygota</taxon>
        <taxon>Neoptera</taxon>
        <taxon>Paraneoptera</taxon>
        <taxon>Hemiptera</taxon>
        <taxon>Heteroptera</taxon>
        <taxon>Panheteroptera</taxon>
        <taxon>Nepomorpha</taxon>
        <taxon>Nepidae</taxon>
        <taxon>Ranatrinae</taxon>
        <taxon>Ranatra</taxon>
    </lineage>
</organism>
<dbReference type="EMBL" id="JBFDAA010000012">
    <property type="protein sequence ID" value="KAL1123610.1"/>
    <property type="molecule type" value="Genomic_DNA"/>
</dbReference>
<evidence type="ECO:0000313" key="2">
    <source>
        <dbReference type="EMBL" id="KAL1123610.1"/>
    </source>
</evidence>
<feature type="compositionally biased region" description="Basic and acidic residues" evidence="1">
    <location>
        <begin position="144"/>
        <end position="155"/>
    </location>
</feature>
<name>A0ABD0Y8D6_9HEMI</name>
<keyword evidence="3" id="KW-1185">Reference proteome</keyword>
<accession>A0ABD0Y8D6</accession>